<name>A0A1Q8QV08_9FIRM</name>
<dbReference type="InterPro" id="IPR050680">
    <property type="entry name" value="YpeA/RimI_acetyltransf"/>
</dbReference>
<keyword evidence="5" id="KW-1185">Reference proteome</keyword>
<reference evidence="4 5" key="1">
    <citation type="submission" date="2016-09" db="EMBL/GenBank/DDBJ databases">
        <title>Complete genome of Desulfosporosinus sp. OL.</title>
        <authorList>
            <person name="Mardanov A."/>
            <person name="Beletsky A."/>
            <person name="Panova A."/>
            <person name="Karnachuk O."/>
            <person name="Ravin N."/>
        </authorList>
    </citation>
    <scope>NUCLEOTIDE SEQUENCE [LARGE SCALE GENOMIC DNA]</scope>
    <source>
        <strain evidence="4 5">OL</strain>
    </source>
</reference>
<dbReference type="Proteomes" id="UP000186102">
    <property type="component" value="Unassembled WGS sequence"/>
</dbReference>
<dbReference type="STRING" id="1888891.DSOL_2770"/>
<organism evidence="4 5">
    <name type="scientific">Desulfosporosinus metallidurans</name>
    <dbReference type="NCBI Taxonomy" id="1888891"/>
    <lineage>
        <taxon>Bacteria</taxon>
        <taxon>Bacillati</taxon>
        <taxon>Bacillota</taxon>
        <taxon>Clostridia</taxon>
        <taxon>Eubacteriales</taxon>
        <taxon>Desulfitobacteriaceae</taxon>
        <taxon>Desulfosporosinus</taxon>
    </lineage>
</organism>
<evidence type="ECO:0000256" key="1">
    <source>
        <dbReference type="ARBA" id="ARBA00022679"/>
    </source>
</evidence>
<accession>A0A1Q8QV08</accession>
<evidence type="ECO:0000256" key="2">
    <source>
        <dbReference type="ARBA" id="ARBA00023315"/>
    </source>
</evidence>
<keyword evidence="2" id="KW-0012">Acyltransferase</keyword>
<keyword evidence="1 4" id="KW-0808">Transferase</keyword>
<dbReference type="Gene3D" id="3.40.630.30">
    <property type="match status" value="2"/>
</dbReference>
<dbReference type="InterPro" id="IPR016181">
    <property type="entry name" value="Acyl_CoA_acyltransferase"/>
</dbReference>
<dbReference type="CDD" id="cd04301">
    <property type="entry name" value="NAT_SF"/>
    <property type="match status" value="2"/>
</dbReference>
<dbReference type="SUPFAM" id="SSF55729">
    <property type="entry name" value="Acyl-CoA N-acyltransferases (Nat)"/>
    <property type="match status" value="2"/>
</dbReference>
<dbReference type="PROSITE" id="PS51186">
    <property type="entry name" value="GNAT"/>
    <property type="match status" value="2"/>
</dbReference>
<protein>
    <submittedName>
        <fullName evidence="4">Acetyltransferase, GNAT family</fullName>
    </submittedName>
</protein>
<feature type="domain" description="N-acetyltransferase" evidence="3">
    <location>
        <begin position="156"/>
        <end position="292"/>
    </location>
</feature>
<dbReference type="Pfam" id="PF00583">
    <property type="entry name" value="Acetyltransf_1"/>
    <property type="match status" value="2"/>
</dbReference>
<proteinExistence type="predicted"/>
<dbReference type="OrthoDB" id="7163760at2"/>
<evidence type="ECO:0000259" key="3">
    <source>
        <dbReference type="PROSITE" id="PS51186"/>
    </source>
</evidence>
<dbReference type="EMBL" id="MLBF01000020">
    <property type="protein sequence ID" value="OLN31160.1"/>
    <property type="molecule type" value="Genomic_DNA"/>
</dbReference>
<dbReference type="InterPro" id="IPR000182">
    <property type="entry name" value="GNAT_dom"/>
</dbReference>
<dbReference type="PANTHER" id="PTHR43420:SF12">
    <property type="entry name" value="N-ACETYLTRANSFERASE DOMAIN-CONTAINING PROTEIN"/>
    <property type="match status" value="1"/>
</dbReference>
<gene>
    <name evidence="4" type="ORF">DSOL_2770</name>
</gene>
<comment type="caution">
    <text evidence="4">The sequence shown here is derived from an EMBL/GenBank/DDBJ whole genome shotgun (WGS) entry which is preliminary data.</text>
</comment>
<evidence type="ECO:0000313" key="5">
    <source>
        <dbReference type="Proteomes" id="UP000186102"/>
    </source>
</evidence>
<dbReference type="RefSeq" id="WP_075365337.1">
    <property type="nucleotide sequence ID" value="NZ_MLBF01000020.1"/>
</dbReference>
<dbReference type="PANTHER" id="PTHR43420">
    <property type="entry name" value="ACETYLTRANSFERASE"/>
    <property type="match status" value="1"/>
</dbReference>
<dbReference type="AlphaFoldDB" id="A0A1Q8QV08"/>
<sequence length="299" mass="34418">MFIKGYVSLGEKVLNEVLNLERICNDYDNLLGSMFLDSSLNFNHCINCVFLLYENRELISMLSMFIPTQQEAEITGYTLPKYRRNGYFKALLAKAVEELRKFNIPEILFVCETQSNSGKQVINALKAEYEHTEYSMRLDQGGSENRNGSAYVYRLLLLRPELEDLEKVIETSIRTFDEPYEDAKSRIENCFESETREQYLAVLNNVPIGLGSTNQDDEVGSIFGFGIVPEYRGKGYGEELLHLIVDRLWQKGKTEITLDVNSDNAQALALYQKFGFKIVVAYEYYRQKLPVTVHPDKVD</sequence>
<dbReference type="GO" id="GO:0016747">
    <property type="term" value="F:acyltransferase activity, transferring groups other than amino-acyl groups"/>
    <property type="evidence" value="ECO:0007669"/>
    <property type="project" value="InterPro"/>
</dbReference>
<evidence type="ECO:0000313" key="4">
    <source>
        <dbReference type="EMBL" id="OLN31160.1"/>
    </source>
</evidence>
<feature type="domain" description="N-acetyltransferase" evidence="3">
    <location>
        <begin position="4"/>
        <end position="141"/>
    </location>
</feature>